<dbReference type="EMBL" id="MU970124">
    <property type="protein sequence ID" value="KAK9320566.1"/>
    <property type="molecule type" value="Genomic_DNA"/>
</dbReference>
<name>A0ACC3THY1_9ASCO</name>
<dbReference type="Proteomes" id="UP001489719">
    <property type="component" value="Unassembled WGS sequence"/>
</dbReference>
<evidence type="ECO:0000313" key="1">
    <source>
        <dbReference type="EMBL" id="KAK9320566.1"/>
    </source>
</evidence>
<gene>
    <name evidence="1" type="ORF">V1517DRAFT_329065</name>
</gene>
<protein>
    <submittedName>
        <fullName evidence="1">Uncharacterized protein</fullName>
    </submittedName>
</protein>
<sequence>MTETAMSPPLQQAPQPRPPGSTHPSVYDIPAPPISDVEVFLKTFVRLFAYSAPSQKQLPKTPRRIDSFPPQSKSDIQRIHLQQRLCVVPEEPTVSSPSSPASSSPGNSPIFGTAIFAGRTQDLFRRAPHVLSPRTDDAGDRNAPVPEIPLPPLPPSTNKSFVRKLSGYVQSTGPSETVDYVRAMQEIENLELLVSTRAPASRYVSEQSVSASTTSSEPSMEDVENWNGDVEDSSDGREWFFIPAPNPSILDHSTMALKRRTTSSHSIRFRAVDFQAGSKSSAIMPTASSVAKTAATSPTSLQPTEGLAADEDDAISDIEALIADPTLTAKEVIAPSRKRPSRIQFAPSNIPHSLSGYVMISPRRALGQQSFSSVTTSGTTATTTTSGSAISILSSSPGVDPLSPYPGKNKPLSGGKLKSKPKHLRFSSKQRAQSDTLGAASIAGEPGAIARSNSESPLAYSATTAKPSKAQAPYGDGPNTSYYVLTSMGVKLVTPGKEDISESQGEPIGITRRKESSSSSGSGSASGSWFFGRKSRGSQGSGGSK</sequence>
<accession>A0ACC3THY1</accession>
<comment type="caution">
    <text evidence="1">The sequence shown here is derived from an EMBL/GenBank/DDBJ whole genome shotgun (WGS) entry which is preliminary data.</text>
</comment>
<organism evidence="1 2">
    <name type="scientific">Lipomyces orientalis</name>
    <dbReference type="NCBI Taxonomy" id="1233043"/>
    <lineage>
        <taxon>Eukaryota</taxon>
        <taxon>Fungi</taxon>
        <taxon>Dikarya</taxon>
        <taxon>Ascomycota</taxon>
        <taxon>Saccharomycotina</taxon>
        <taxon>Lipomycetes</taxon>
        <taxon>Lipomycetales</taxon>
        <taxon>Lipomycetaceae</taxon>
        <taxon>Lipomyces</taxon>
    </lineage>
</organism>
<keyword evidence="2" id="KW-1185">Reference proteome</keyword>
<proteinExistence type="predicted"/>
<reference evidence="2" key="1">
    <citation type="journal article" date="2024" name="Front. Bioeng. Biotechnol.">
        <title>Genome-scale model development and genomic sequencing of the oleaginous clade Lipomyces.</title>
        <authorList>
            <person name="Czajka J.J."/>
            <person name="Han Y."/>
            <person name="Kim J."/>
            <person name="Mondo S.J."/>
            <person name="Hofstad B.A."/>
            <person name="Robles A."/>
            <person name="Haridas S."/>
            <person name="Riley R."/>
            <person name="LaButti K."/>
            <person name="Pangilinan J."/>
            <person name="Andreopoulos W."/>
            <person name="Lipzen A."/>
            <person name="Yan J."/>
            <person name="Wang M."/>
            <person name="Ng V."/>
            <person name="Grigoriev I.V."/>
            <person name="Spatafora J.W."/>
            <person name="Magnuson J.K."/>
            <person name="Baker S.E."/>
            <person name="Pomraning K.R."/>
        </authorList>
    </citation>
    <scope>NUCLEOTIDE SEQUENCE [LARGE SCALE GENOMIC DNA]</scope>
    <source>
        <strain evidence="2">CBS 10300</strain>
    </source>
</reference>
<evidence type="ECO:0000313" key="2">
    <source>
        <dbReference type="Proteomes" id="UP001489719"/>
    </source>
</evidence>